<dbReference type="PROSITE" id="PS00061">
    <property type="entry name" value="ADH_SHORT"/>
    <property type="match status" value="1"/>
</dbReference>
<dbReference type="InterPro" id="IPR002347">
    <property type="entry name" value="SDR_fam"/>
</dbReference>
<dbReference type="PRINTS" id="PR00080">
    <property type="entry name" value="SDRFAMILY"/>
</dbReference>
<dbReference type="SMART" id="SM00822">
    <property type="entry name" value="PKS_KR"/>
    <property type="match status" value="1"/>
</dbReference>
<evidence type="ECO:0000313" key="6">
    <source>
        <dbReference type="Proteomes" id="UP000775129"/>
    </source>
</evidence>
<dbReference type="Gene3D" id="3.40.50.720">
    <property type="entry name" value="NAD(P)-binding Rossmann-like Domain"/>
    <property type="match status" value="1"/>
</dbReference>
<comment type="caution">
    <text evidence="5">The sequence shown here is derived from an EMBL/GenBank/DDBJ whole genome shotgun (WGS) entry which is preliminary data.</text>
</comment>
<evidence type="ECO:0000256" key="3">
    <source>
        <dbReference type="RuleBase" id="RU000363"/>
    </source>
</evidence>
<reference evidence="5" key="2">
    <citation type="submission" date="2021-09" db="EMBL/GenBank/DDBJ databases">
        <authorList>
            <person name="Gilroy R."/>
        </authorList>
    </citation>
    <scope>NUCLEOTIDE SEQUENCE</scope>
    <source>
        <strain evidence="5">1647</strain>
    </source>
</reference>
<dbReference type="InterPro" id="IPR036291">
    <property type="entry name" value="NAD(P)-bd_dom_sf"/>
</dbReference>
<dbReference type="AlphaFoldDB" id="A0A921KQS0"/>
<dbReference type="InterPro" id="IPR057326">
    <property type="entry name" value="KR_dom"/>
</dbReference>
<evidence type="ECO:0000256" key="1">
    <source>
        <dbReference type="ARBA" id="ARBA00006484"/>
    </source>
</evidence>
<sequence length="248" mass="26591">MSEHQVQASTVGRRSRTALITGASRGIGLETARRLLREDTGVGTVVLVSRSAEDLQEAIAELSPAAPAGTRLLPRVLDVGDLDVLARTARELREEAGRIDLLVNNAGYTNPVPLQQIRQADFERTMDVNLYAPFTLVQSLLNAGNVFELIVNIASTAGIRGRSGWLTYSASKAALISMSEVMREELAIYGTRVACVSPGRTATALRRVLAPDEDPATIMQPEDVAEVVAALASPVGRFIDSENIVVRG</sequence>
<reference evidence="5" key="1">
    <citation type="journal article" date="2021" name="PeerJ">
        <title>Extensive microbial diversity within the chicken gut microbiome revealed by metagenomics and culture.</title>
        <authorList>
            <person name="Gilroy R."/>
            <person name="Ravi A."/>
            <person name="Getino M."/>
            <person name="Pursley I."/>
            <person name="Horton D.L."/>
            <person name="Alikhan N.F."/>
            <person name="Baker D."/>
            <person name="Gharbi K."/>
            <person name="Hall N."/>
            <person name="Watson M."/>
            <person name="Adriaenssens E.M."/>
            <person name="Foster-Nyarko E."/>
            <person name="Jarju S."/>
            <person name="Secka A."/>
            <person name="Antonio M."/>
            <person name="Oren A."/>
            <person name="Chaudhuri R.R."/>
            <person name="La Ragione R."/>
            <person name="Hildebrand F."/>
            <person name="Pallen M.J."/>
        </authorList>
    </citation>
    <scope>NUCLEOTIDE SEQUENCE</scope>
    <source>
        <strain evidence="5">1647</strain>
    </source>
</reference>
<dbReference type="EMBL" id="DYWO01000274">
    <property type="protein sequence ID" value="HJF49987.1"/>
    <property type="molecule type" value="Genomic_DNA"/>
</dbReference>
<dbReference type="SUPFAM" id="SSF51735">
    <property type="entry name" value="NAD(P)-binding Rossmann-fold domains"/>
    <property type="match status" value="1"/>
</dbReference>
<keyword evidence="2" id="KW-0560">Oxidoreductase</keyword>
<evidence type="ECO:0000256" key="2">
    <source>
        <dbReference type="ARBA" id="ARBA00023002"/>
    </source>
</evidence>
<accession>A0A921KQS0</accession>
<dbReference type="CDD" id="cd05233">
    <property type="entry name" value="SDR_c"/>
    <property type="match status" value="1"/>
</dbReference>
<dbReference type="InterPro" id="IPR020904">
    <property type="entry name" value="Sc_DH/Rdtase_CS"/>
</dbReference>
<evidence type="ECO:0000313" key="5">
    <source>
        <dbReference type="EMBL" id="HJF49987.1"/>
    </source>
</evidence>
<organism evidence="5 6">
    <name type="scientific">Brachybacterium paraconglomeratum</name>
    <dbReference type="NCBI Taxonomy" id="173362"/>
    <lineage>
        <taxon>Bacteria</taxon>
        <taxon>Bacillati</taxon>
        <taxon>Actinomycetota</taxon>
        <taxon>Actinomycetes</taxon>
        <taxon>Micrococcales</taxon>
        <taxon>Dermabacteraceae</taxon>
        <taxon>Brachybacterium</taxon>
    </lineage>
</organism>
<dbReference type="PRINTS" id="PR00081">
    <property type="entry name" value="GDHRDH"/>
</dbReference>
<protein>
    <submittedName>
        <fullName evidence="5">SDR family oxidoreductase</fullName>
    </submittedName>
</protein>
<dbReference type="Pfam" id="PF00106">
    <property type="entry name" value="adh_short"/>
    <property type="match status" value="1"/>
</dbReference>
<proteinExistence type="inferred from homology"/>
<name>A0A921KQS0_9MICO</name>
<feature type="domain" description="Ketoreductase" evidence="4">
    <location>
        <begin position="16"/>
        <end position="199"/>
    </location>
</feature>
<dbReference type="Proteomes" id="UP000775129">
    <property type="component" value="Unassembled WGS sequence"/>
</dbReference>
<gene>
    <name evidence="5" type="ORF">K8W24_09355</name>
</gene>
<dbReference type="GO" id="GO:0016616">
    <property type="term" value="F:oxidoreductase activity, acting on the CH-OH group of donors, NAD or NADP as acceptor"/>
    <property type="evidence" value="ECO:0007669"/>
    <property type="project" value="TreeGrafter"/>
</dbReference>
<dbReference type="PANTHER" id="PTHR42760">
    <property type="entry name" value="SHORT-CHAIN DEHYDROGENASES/REDUCTASES FAMILY MEMBER"/>
    <property type="match status" value="1"/>
</dbReference>
<dbReference type="PANTHER" id="PTHR42760:SF133">
    <property type="entry name" value="3-OXOACYL-[ACYL-CARRIER-PROTEIN] REDUCTASE"/>
    <property type="match status" value="1"/>
</dbReference>
<evidence type="ECO:0000259" key="4">
    <source>
        <dbReference type="SMART" id="SM00822"/>
    </source>
</evidence>
<comment type="similarity">
    <text evidence="1 3">Belongs to the short-chain dehydrogenases/reductases (SDR) family.</text>
</comment>